<dbReference type="SMART" id="SM00458">
    <property type="entry name" value="RICIN"/>
    <property type="match status" value="1"/>
</dbReference>
<comment type="similarity">
    <text evidence="4 16">Belongs to the glycosyltransferase 2 family. GalNAc-T subfamily.</text>
</comment>
<dbReference type="GO" id="GO:0004653">
    <property type="term" value="F:polypeptide N-acetylgalactosaminyltransferase activity"/>
    <property type="evidence" value="ECO:0007669"/>
    <property type="project" value="TreeGrafter"/>
</dbReference>
<evidence type="ECO:0000256" key="7">
    <source>
        <dbReference type="ARBA" id="ARBA00022692"/>
    </source>
</evidence>
<keyword evidence="13" id="KW-0472">Membrane</keyword>
<feature type="signal peptide" evidence="17">
    <location>
        <begin position="1"/>
        <end position="33"/>
    </location>
</feature>
<keyword evidence="17" id="KW-0732">Signal</keyword>
<dbReference type="PANTHER" id="PTHR11675:SF68">
    <property type="entry name" value="N-ACETYLGALACTOSAMINYLTRANSFERASE 7"/>
    <property type="match status" value="1"/>
</dbReference>
<evidence type="ECO:0000256" key="16">
    <source>
        <dbReference type="RuleBase" id="RU361242"/>
    </source>
</evidence>
<dbReference type="EC" id="2.4.1.-" evidence="16"/>
<keyword evidence="15 16" id="KW-0464">Manganese</keyword>
<dbReference type="AlphaFoldDB" id="A0AAD9NWR4"/>
<dbReference type="FunFam" id="3.90.550.10:FF:000021">
    <property type="entry name" value="Polypeptide N-acetylgalactosaminyltransferase"/>
    <property type="match status" value="1"/>
</dbReference>
<evidence type="ECO:0000313" key="20">
    <source>
        <dbReference type="Proteomes" id="UP001209878"/>
    </source>
</evidence>
<dbReference type="EMBL" id="JAODUO010000292">
    <property type="protein sequence ID" value="KAK2183867.1"/>
    <property type="molecule type" value="Genomic_DNA"/>
</dbReference>
<evidence type="ECO:0000256" key="1">
    <source>
        <dbReference type="ARBA" id="ARBA00001936"/>
    </source>
</evidence>
<keyword evidence="10" id="KW-0735">Signal-anchor</keyword>
<evidence type="ECO:0000313" key="19">
    <source>
        <dbReference type="EMBL" id="KAK2183867.1"/>
    </source>
</evidence>
<dbReference type="FunFam" id="2.80.10.50:FF:000019">
    <property type="entry name" value="Polypeptide N-acetylgalactosaminyltransferase"/>
    <property type="match status" value="1"/>
</dbReference>
<dbReference type="GO" id="GO:0030246">
    <property type="term" value="F:carbohydrate binding"/>
    <property type="evidence" value="ECO:0007669"/>
    <property type="project" value="UniProtKB-KW"/>
</dbReference>
<proteinExistence type="inferred from homology"/>
<sequence>MKMRLTVKKVVKAFLVLILLIFLLPMLLEQLESHDKDHTRNSLRESNLVKKSLDGAELKEHPGKTEHGPISYLKVGTLGNYEPYINPKVGPGEEGEPVVLSQEERGEADRSVREYGFNMVASDKISMTRNIPDTRLDECRYWQYPAKLPTASVILVFHNEGWSTLVRTVHSVVNMSPPQLLHEVVMVDDFSDKEHLKGKLDAYMKKHFPKIVKIFRNSERLGLIGTRTLGAKYATGDVIVFLDAHCECNRNWLPPLLARIAYDRTIMTVPTIDGIDWNNFQYRPVYQGQHHFRGIFEWGFLYKESQVPQRELNRHQHHSEPYRAPTHAGGLFAINREYFFELGAYDPGLLIWGGENFELSFKIWQCGGSIEWVPCSRVGHVYRNHMPYGFGKVNPKIPIILVNYMRVVEVWLDDEFKEYFYTREPTIKGYDIGDITKQLQFKREHKCKSFKWFMENVAYEVFDKFPAPPPNVAWGEIRDTSGSQCWDTRGQHPGAGPVGLSGCHHYGGNQLLRLNVKGQLAVGERCLELIGNKIKVAVCQVDPTGHWSHDKESGIIEHTQMGQCIGKGSEAYSLDLVRCDRHDKKQKWTFVEIRSWK</sequence>
<accession>A0AAD9NWR4</accession>
<gene>
    <name evidence="19" type="ORF">NP493_293g00022</name>
</gene>
<evidence type="ECO:0000256" key="10">
    <source>
        <dbReference type="ARBA" id="ARBA00022968"/>
    </source>
</evidence>
<evidence type="ECO:0000256" key="11">
    <source>
        <dbReference type="ARBA" id="ARBA00022989"/>
    </source>
</evidence>
<keyword evidence="11" id="KW-1133">Transmembrane helix</keyword>
<evidence type="ECO:0000256" key="13">
    <source>
        <dbReference type="ARBA" id="ARBA00023136"/>
    </source>
</evidence>
<evidence type="ECO:0000256" key="4">
    <source>
        <dbReference type="ARBA" id="ARBA00005680"/>
    </source>
</evidence>
<evidence type="ECO:0000256" key="6">
    <source>
        <dbReference type="ARBA" id="ARBA00022679"/>
    </source>
</evidence>
<keyword evidence="14 16" id="KW-1015">Disulfide bond</keyword>
<dbReference type="Pfam" id="PF00652">
    <property type="entry name" value="Ricin_B_lectin"/>
    <property type="match status" value="1"/>
</dbReference>
<feature type="chain" id="PRO_5042189571" description="Polypeptide N-acetylgalactosaminyltransferase" evidence="17">
    <location>
        <begin position="34"/>
        <end position="597"/>
    </location>
</feature>
<dbReference type="PANTHER" id="PTHR11675">
    <property type="entry name" value="N-ACETYLGALACTOSAMINYLTRANSFERASE"/>
    <property type="match status" value="1"/>
</dbReference>
<comment type="subcellular location">
    <subcellularLocation>
        <location evidence="2 16">Golgi apparatus membrane</location>
        <topology evidence="2 16">Single-pass type II membrane protein</topology>
    </subcellularLocation>
</comment>
<keyword evidence="9 16" id="KW-0430">Lectin</keyword>
<keyword evidence="20" id="KW-1185">Reference proteome</keyword>
<name>A0AAD9NWR4_RIDPI</name>
<keyword evidence="5 16" id="KW-0328">Glycosyltransferase</keyword>
<keyword evidence="8" id="KW-0479">Metal-binding</keyword>
<dbReference type="Gene3D" id="3.90.550.10">
    <property type="entry name" value="Spore Coat Polysaccharide Biosynthesis Protein SpsA, Chain A"/>
    <property type="match status" value="1"/>
</dbReference>
<evidence type="ECO:0000256" key="2">
    <source>
        <dbReference type="ARBA" id="ARBA00004323"/>
    </source>
</evidence>
<dbReference type="SUPFAM" id="SSF53448">
    <property type="entry name" value="Nucleotide-diphospho-sugar transferases"/>
    <property type="match status" value="1"/>
</dbReference>
<organism evidence="19 20">
    <name type="scientific">Ridgeia piscesae</name>
    <name type="common">Tubeworm</name>
    <dbReference type="NCBI Taxonomy" id="27915"/>
    <lineage>
        <taxon>Eukaryota</taxon>
        <taxon>Metazoa</taxon>
        <taxon>Spiralia</taxon>
        <taxon>Lophotrochozoa</taxon>
        <taxon>Annelida</taxon>
        <taxon>Polychaeta</taxon>
        <taxon>Sedentaria</taxon>
        <taxon>Canalipalpata</taxon>
        <taxon>Sabellida</taxon>
        <taxon>Siboglinidae</taxon>
        <taxon>Ridgeia</taxon>
    </lineage>
</organism>
<evidence type="ECO:0000256" key="12">
    <source>
        <dbReference type="ARBA" id="ARBA00023034"/>
    </source>
</evidence>
<evidence type="ECO:0000256" key="14">
    <source>
        <dbReference type="ARBA" id="ARBA00023157"/>
    </source>
</evidence>
<evidence type="ECO:0000256" key="5">
    <source>
        <dbReference type="ARBA" id="ARBA00022676"/>
    </source>
</evidence>
<dbReference type="InterPro" id="IPR000772">
    <property type="entry name" value="Ricin_B_lectin"/>
</dbReference>
<dbReference type="GO" id="GO:0046872">
    <property type="term" value="F:metal ion binding"/>
    <property type="evidence" value="ECO:0007669"/>
    <property type="project" value="UniProtKB-KW"/>
</dbReference>
<dbReference type="InterPro" id="IPR035992">
    <property type="entry name" value="Ricin_B-like_lectins"/>
</dbReference>
<dbReference type="Proteomes" id="UP001209878">
    <property type="component" value="Unassembled WGS sequence"/>
</dbReference>
<feature type="domain" description="Ricin B lectin" evidence="18">
    <location>
        <begin position="471"/>
        <end position="591"/>
    </location>
</feature>
<keyword evidence="7" id="KW-0812">Transmembrane</keyword>
<evidence type="ECO:0000259" key="18">
    <source>
        <dbReference type="SMART" id="SM00458"/>
    </source>
</evidence>
<keyword evidence="12 16" id="KW-0333">Golgi apparatus</keyword>
<protein>
    <recommendedName>
        <fullName evidence="16">Polypeptide N-acetylgalactosaminyltransferase</fullName>
        <ecNumber evidence="16">2.4.1.-</ecNumber>
    </recommendedName>
    <alternativeName>
        <fullName evidence="16">Protein-UDP acetylgalactosaminyltransferase</fullName>
    </alternativeName>
</protein>
<comment type="cofactor">
    <cofactor evidence="1 16">
        <name>Mn(2+)</name>
        <dbReference type="ChEBI" id="CHEBI:29035"/>
    </cofactor>
</comment>
<dbReference type="InterPro" id="IPR001173">
    <property type="entry name" value="Glyco_trans_2-like"/>
</dbReference>
<dbReference type="CDD" id="cd02510">
    <property type="entry name" value="pp-GalNAc-T"/>
    <property type="match status" value="1"/>
</dbReference>
<reference evidence="19" key="1">
    <citation type="journal article" date="2023" name="Mol. Biol. Evol.">
        <title>Third-Generation Sequencing Reveals the Adaptive Role of the Epigenome in Three Deep-Sea Polychaetes.</title>
        <authorList>
            <person name="Perez M."/>
            <person name="Aroh O."/>
            <person name="Sun Y."/>
            <person name="Lan Y."/>
            <person name="Juniper S.K."/>
            <person name="Young C.R."/>
            <person name="Angers B."/>
            <person name="Qian P.Y."/>
        </authorList>
    </citation>
    <scope>NUCLEOTIDE SEQUENCE</scope>
    <source>
        <strain evidence="19">R07B-5</strain>
    </source>
</reference>
<dbReference type="Gene3D" id="2.80.10.50">
    <property type="match status" value="1"/>
</dbReference>
<evidence type="ECO:0000256" key="3">
    <source>
        <dbReference type="ARBA" id="ARBA00004922"/>
    </source>
</evidence>
<dbReference type="SUPFAM" id="SSF50370">
    <property type="entry name" value="Ricin B-like lectins"/>
    <property type="match status" value="1"/>
</dbReference>
<dbReference type="InterPro" id="IPR029044">
    <property type="entry name" value="Nucleotide-diphossugar_trans"/>
</dbReference>
<evidence type="ECO:0000256" key="15">
    <source>
        <dbReference type="ARBA" id="ARBA00023211"/>
    </source>
</evidence>
<comment type="pathway">
    <text evidence="3 16">Protein modification; protein glycosylation.</text>
</comment>
<dbReference type="GO" id="GO:0000139">
    <property type="term" value="C:Golgi membrane"/>
    <property type="evidence" value="ECO:0007669"/>
    <property type="project" value="UniProtKB-SubCell"/>
</dbReference>
<comment type="caution">
    <text evidence="19">The sequence shown here is derived from an EMBL/GenBank/DDBJ whole genome shotgun (WGS) entry which is preliminary data.</text>
</comment>
<dbReference type="Pfam" id="PF00535">
    <property type="entry name" value="Glycos_transf_2"/>
    <property type="match status" value="1"/>
</dbReference>
<dbReference type="GO" id="GO:0006493">
    <property type="term" value="P:protein O-linked glycosylation"/>
    <property type="evidence" value="ECO:0007669"/>
    <property type="project" value="TreeGrafter"/>
</dbReference>
<dbReference type="CDD" id="cd23437">
    <property type="entry name" value="beta-trefoil_Ricin_GALNT7"/>
    <property type="match status" value="1"/>
</dbReference>
<dbReference type="PROSITE" id="PS50231">
    <property type="entry name" value="RICIN_B_LECTIN"/>
    <property type="match status" value="1"/>
</dbReference>
<keyword evidence="6 16" id="KW-0808">Transferase</keyword>
<evidence type="ECO:0000256" key="17">
    <source>
        <dbReference type="SAM" id="SignalP"/>
    </source>
</evidence>
<evidence type="ECO:0000256" key="8">
    <source>
        <dbReference type="ARBA" id="ARBA00022723"/>
    </source>
</evidence>
<evidence type="ECO:0000256" key="9">
    <source>
        <dbReference type="ARBA" id="ARBA00022734"/>
    </source>
</evidence>
<dbReference type="InterPro" id="IPR045885">
    <property type="entry name" value="GalNAc-T"/>
</dbReference>